<dbReference type="Proteomes" id="UP000503462">
    <property type="component" value="Chromosome 4"/>
</dbReference>
<dbReference type="Gene3D" id="3.90.550.10">
    <property type="entry name" value="Spore Coat Polysaccharide Biosynthesis Protein SpsA, Chain A"/>
    <property type="match status" value="1"/>
</dbReference>
<dbReference type="InterPro" id="IPR002495">
    <property type="entry name" value="Glyco_trans_8"/>
</dbReference>
<dbReference type="InterPro" id="IPR029044">
    <property type="entry name" value="Nucleotide-diphossugar_trans"/>
</dbReference>
<evidence type="ECO:0008006" key="4">
    <source>
        <dbReference type="Google" id="ProtNLM"/>
    </source>
</evidence>
<feature type="signal peptide" evidence="1">
    <location>
        <begin position="1"/>
        <end position="30"/>
    </location>
</feature>
<evidence type="ECO:0000256" key="1">
    <source>
        <dbReference type="SAM" id="SignalP"/>
    </source>
</evidence>
<evidence type="ECO:0000313" key="3">
    <source>
        <dbReference type="Proteomes" id="UP000503462"/>
    </source>
</evidence>
<dbReference type="EMBL" id="CP051142">
    <property type="protein sequence ID" value="QIX00923.1"/>
    <property type="molecule type" value="Genomic_DNA"/>
</dbReference>
<keyword evidence="1" id="KW-0732">Signal</keyword>
<name>A0A6H0Y1P1_9PEZI</name>
<keyword evidence="3" id="KW-1185">Reference proteome</keyword>
<dbReference type="OrthoDB" id="2014201at2759"/>
<dbReference type="AlphaFoldDB" id="A0A6H0Y1P1"/>
<feature type="chain" id="PRO_5026085880" description="Glycosyltransferase family 8 protein" evidence="1">
    <location>
        <begin position="31"/>
        <end position="333"/>
    </location>
</feature>
<dbReference type="GO" id="GO:0016757">
    <property type="term" value="F:glycosyltransferase activity"/>
    <property type="evidence" value="ECO:0007669"/>
    <property type="project" value="InterPro"/>
</dbReference>
<sequence length="333" mass="38534">MSSSSSRFGAIFLLLIVSALFMTFWDEARTRMIVNSSLHTTAQQHSQSIGKRYAYATLLHGPAEVEDDDGSFEKDSYFMATRVLAYQLLHSNISTTADIPFLVLVTEAVTQEKQARLREDGATVIVVDKIDAPAWMHAASGRWLEMLTKLHIFELTDYDKVCYMDSDILVVENLDGVFEDEATNPRMTTREHVVSDEPAMPPQYVLAAHSDNYAYDHPYPPDQERDYLNAGFLVIQPSKELFDYYVVISKIKDRFLADAMEQNLLNYVHRWSGDMPWQRLWYGWNTNFATFKDYEGGTKSFHDKYWGGNAASDAVLCKMWQEQRRKMEEHWRR</sequence>
<dbReference type="InterPro" id="IPR050587">
    <property type="entry name" value="GNT1/Glycosyltrans_8"/>
</dbReference>
<dbReference type="PANTHER" id="PTHR11183">
    <property type="entry name" value="GLYCOGENIN SUBFAMILY MEMBER"/>
    <property type="match status" value="1"/>
</dbReference>
<evidence type="ECO:0000313" key="2">
    <source>
        <dbReference type="EMBL" id="QIX00923.1"/>
    </source>
</evidence>
<accession>A0A6H0Y1P1</accession>
<reference evidence="2 3" key="1">
    <citation type="journal article" date="2016" name="Sci. Rep.">
        <title>Peltaster fructicola genome reveals evolution from an invasive phytopathogen to an ectophytic parasite.</title>
        <authorList>
            <person name="Xu C."/>
            <person name="Chen H."/>
            <person name="Gleason M.L."/>
            <person name="Xu J.R."/>
            <person name="Liu H."/>
            <person name="Zhang R."/>
            <person name="Sun G."/>
        </authorList>
    </citation>
    <scope>NUCLEOTIDE SEQUENCE [LARGE SCALE GENOMIC DNA]</scope>
    <source>
        <strain evidence="2 3">LNHT1506</strain>
    </source>
</reference>
<proteinExistence type="predicted"/>
<organism evidence="2 3">
    <name type="scientific">Peltaster fructicola</name>
    <dbReference type="NCBI Taxonomy" id="286661"/>
    <lineage>
        <taxon>Eukaryota</taxon>
        <taxon>Fungi</taxon>
        <taxon>Dikarya</taxon>
        <taxon>Ascomycota</taxon>
        <taxon>Pezizomycotina</taxon>
        <taxon>Dothideomycetes</taxon>
        <taxon>Dothideomycetes incertae sedis</taxon>
        <taxon>Peltaster</taxon>
    </lineage>
</organism>
<gene>
    <name evidence="2" type="ORF">AMS68_006440</name>
</gene>
<dbReference type="Pfam" id="PF01501">
    <property type="entry name" value="Glyco_transf_8"/>
    <property type="match status" value="1"/>
</dbReference>
<dbReference type="SUPFAM" id="SSF53448">
    <property type="entry name" value="Nucleotide-diphospho-sugar transferases"/>
    <property type="match status" value="1"/>
</dbReference>
<protein>
    <recommendedName>
        <fullName evidence="4">Glycosyltransferase family 8 protein</fullName>
    </recommendedName>
</protein>